<evidence type="ECO:0000313" key="3">
    <source>
        <dbReference type="Proteomes" id="UP000032578"/>
    </source>
</evidence>
<dbReference type="PATRIC" id="fig|1435349.4.peg.564"/>
<evidence type="ECO:0000256" key="1">
    <source>
        <dbReference type="SAM" id="SignalP"/>
    </source>
</evidence>
<dbReference type="STRING" id="1435349.PW52_12725"/>
<sequence length="315" mass="36586">MKKLSLLFVLAMVSIQLTFAQKKSNGTVYIKHPAINIVEEMTAAFVTGDTAKVARYLADDFKSYNGLDTSTNPEGDDKTTYLKMVSFWHNALDYFTITRTEGAYPDAIEYKENNNQDVVWVQTWEDFRGIHKKTGVKIDMFTHRLFVVNKDNKIQTEITYFNESIFDEIGSSFVNRTNGKIYNHHENINTVRKMVYAFEKLDLDKSLSYFTDDANFYDINTAYDKKFTKAETKTNWENFIDKFTVVGIDMVGYPDYLEYEMGEGRDVLSWWKFNLIRKSDDKKIELFMHLSNNFDADGKITTMSSYYSSALLSAK</sequence>
<dbReference type="Proteomes" id="UP000032578">
    <property type="component" value="Unassembled WGS sequence"/>
</dbReference>
<gene>
    <name evidence="2" type="ORF">PW52_12725</name>
</gene>
<evidence type="ECO:0008006" key="4">
    <source>
        <dbReference type="Google" id="ProtNLM"/>
    </source>
</evidence>
<dbReference type="InterPro" id="IPR032710">
    <property type="entry name" value="NTF2-like_dom_sf"/>
</dbReference>
<protein>
    <recommendedName>
        <fullName evidence="4">SnoaL-like domain-containing protein</fullName>
    </recommendedName>
</protein>
<name>A0A0D7W757_9FLAO</name>
<feature type="chain" id="PRO_5002325349" description="SnoaL-like domain-containing protein" evidence="1">
    <location>
        <begin position="21"/>
        <end position="315"/>
    </location>
</feature>
<accession>A0A0D7W757</accession>
<dbReference type="EMBL" id="JTDW01000010">
    <property type="protein sequence ID" value="KJD34961.1"/>
    <property type="molecule type" value="Genomic_DNA"/>
</dbReference>
<organism evidence="2 3">
    <name type="scientific">Neotamlana sedimentorum</name>
    <dbReference type="NCBI Taxonomy" id="1435349"/>
    <lineage>
        <taxon>Bacteria</taxon>
        <taxon>Pseudomonadati</taxon>
        <taxon>Bacteroidota</taxon>
        <taxon>Flavobacteriia</taxon>
        <taxon>Flavobacteriales</taxon>
        <taxon>Flavobacteriaceae</taxon>
        <taxon>Neotamlana</taxon>
    </lineage>
</organism>
<reference evidence="2 3" key="1">
    <citation type="submission" date="2014-11" db="EMBL/GenBank/DDBJ databases">
        <title>Tamlana sedimentorum sp. nov., isolated from shallow sand sediments of the Sea of Japan.</title>
        <authorList>
            <person name="Romanenko L.A."/>
        </authorList>
    </citation>
    <scope>NUCLEOTIDE SEQUENCE [LARGE SCALE GENOMIC DNA]</scope>
    <source>
        <strain evidence="2 3">JCM 19808</strain>
    </source>
</reference>
<keyword evidence="3" id="KW-1185">Reference proteome</keyword>
<evidence type="ECO:0000313" key="2">
    <source>
        <dbReference type="EMBL" id="KJD34961.1"/>
    </source>
</evidence>
<dbReference type="Gene3D" id="3.10.450.50">
    <property type="match status" value="2"/>
</dbReference>
<dbReference type="OrthoDB" id="793359at2"/>
<dbReference type="SUPFAM" id="SSF54427">
    <property type="entry name" value="NTF2-like"/>
    <property type="match status" value="2"/>
</dbReference>
<keyword evidence="1" id="KW-0732">Signal</keyword>
<dbReference type="AlphaFoldDB" id="A0A0D7W757"/>
<proteinExistence type="predicted"/>
<comment type="caution">
    <text evidence="2">The sequence shown here is derived from an EMBL/GenBank/DDBJ whole genome shotgun (WGS) entry which is preliminary data.</text>
</comment>
<feature type="signal peptide" evidence="1">
    <location>
        <begin position="1"/>
        <end position="20"/>
    </location>
</feature>
<dbReference type="RefSeq" id="WP_044633340.1">
    <property type="nucleotide sequence ID" value="NZ_JTDW01000010.1"/>
</dbReference>